<feature type="transmembrane region" description="Helical" evidence="6">
    <location>
        <begin position="442"/>
        <end position="463"/>
    </location>
</feature>
<organism evidence="7 8">
    <name type="scientific">Tegillarca granosa</name>
    <name type="common">Malaysian cockle</name>
    <name type="synonym">Anadara granosa</name>
    <dbReference type="NCBI Taxonomy" id="220873"/>
    <lineage>
        <taxon>Eukaryota</taxon>
        <taxon>Metazoa</taxon>
        <taxon>Spiralia</taxon>
        <taxon>Lophotrochozoa</taxon>
        <taxon>Mollusca</taxon>
        <taxon>Bivalvia</taxon>
        <taxon>Autobranchia</taxon>
        <taxon>Pteriomorphia</taxon>
        <taxon>Arcoida</taxon>
        <taxon>Arcoidea</taxon>
        <taxon>Arcidae</taxon>
        <taxon>Tegillarca</taxon>
    </lineage>
</organism>
<evidence type="ECO:0000313" key="7">
    <source>
        <dbReference type="EMBL" id="KAJ8315878.1"/>
    </source>
</evidence>
<feature type="transmembrane region" description="Helical" evidence="6">
    <location>
        <begin position="378"/>
        <end position="395"/>
    </location>
</feature>
<dbReference type="InterPro" id="IPR010291">
    <property type="entry name" value="Ion_channel_UNC-93"/>
</dbReference>
<gene>
    <name evidence="7" type="ORF">KUTeg_006569</name>
</gene>
<proteinExistence type="inferred from homology"/>
<comment type="similarity">
    <text evidence="2">Belongs to the unc-93 family.</text>
</comment>
<sequence length="477" mass="51684">MSIMNDSEYKAKDAFAMDDTQDLVDQDTDDIKTKKRQLLLKLTVICIVWVFTFTAYSGLQNLESSLNPGVGVYSLAALTGGGLISCLLAPAVISFIGAKWALVSSWVCLAVFVAANYYPKSYVLIPSAALEGLSTGLMWTAQGSYVTTIAMEYAPLVGENFESVLSKFFGIFCMAFQSTQIWGNLISSAILGTGVTGNSTNENFTVPAYCGAKDCPFNQAPGNFSEAQQPENTADRILISLYLGFVGIGLLITVIFLKPLKSSTSNEPVSLKRLLAATLRLLCTNLNMTLLVPFSFYTGLEQVVMYAEFTKSYVACELGIHWVGYTLISFGVLNTVGSPLSGVLGKYIGRPALFLIASLLNLGVLASLRLLTLTRNELIIFFALPGVWGLGDAIWQTQSGALVGSTFADQQEPAFSNLRMFQALGFTVGYLYSNFLCESIKLYIVAGVLLLSMLLVGIVEIRIRRSDVTSTQKALVI</sequence>
<feature type="transmembrane region" description="Helical" evidence="6">
    <location>
        <begin position="71"/>
        <end position="93"/>
    </location>
</feature>
<dbReference type="InterPro" id="IPR036259">
    <property type="entry name" value="MFS_trans_sf"/>
</dbReference>
<keyword evidence="8" id="KW-1185">Reference proteome</keyword>
<feature type="transmembrane region" description="Helical" evidence="6">
    <location>
        <begin position="237"/>
        <end position="257"/>
    </location>
</feature>
<keyword evidence="5 6" id="KW-0472">Membrane</keyword>
<protein>
    <recommendedName>
        <fullName evidence="9">Protein unc-93 homolog A</fullName>
    </recommendedName>
</protein>
<name>A0ABQ9FEW3_TEGGR</name>
<evidence type="ECO:0008006" key="9">
    <source>
        <dbReference type="Google" id="ProtNLM"/>
    </source>
</evidence>
<dbReference type="EMBL" id="JARBDR010000336">
    <property type="protein sequence ID" value="KAJ8315878.1"/>
    <property type="molecule type" value="Genomic_DNA"/>
</dbReference>
<keyword evidence="3 6" id="KW-0812">Transmembrane</keyword>
<dbReference type="SUPFAM" id="SSF103473">
    <property type="entry name" value="MFS general substrate transporter"/>
    <property type="match status" value="1"/>
</dbReference>
<reference evidence="7 8" key="1">
    <citation type="submission" date="2022-12" db="EMBL/GenBank/DDBJ databases">
        <title>Chromosome-level genome of Tegillarca granosa.</title>
        <authorList>
            <person name="Kim J."/>
        </authorList>
    </citation>
    <scope>NUCLEOTIDE SEQUENCE [LARGE SCALE GENOMIC DNA]</scope>
    <source>
        <strain evidence="7">Teg-2019</strain>
        <tissue evidence="7">Adductor muscle</tissue>
    </source>
</reference>
<evidence type="ECO:0000256" key="4">
    <source>
        <dbReference type="ARBA" id="ARBA00022989"/>
    </source>
</evidence>
<comment type="subcellular location">
    <subcellularLocation>
        <location evidence="1">Membrane</location>
        <topology evidence="1">Multi-pass membrane protein</topology>
    </subcellularLocation>
</comment>
<dbReference type="PANTHER" id="PTHR19444">
    <property type="entry name" value="UNC-93 RELATED"/>
    <property type="match status" value="1"/>
</dbReference>
<accession>A0ABQ9FEW3</accession>
<feature type="transmembrane region" description="Helical" evidence="6">
    <location>
        <begin position="320"/>
        <end position="340"/>
    </location>
</feature>
<dbReference type="PANTHER" id="PTHR19444:SF13">
    <property type="entry name" value="PROTEIN UNC-93 HOMOLOG A"/>
    <property type="match status" value="1"/>
</dbReference>
<comment type="caution">
    <text evidence="7">The sequence shown here is derived from an EMBL/GenBank/DDBJ whole genome shotgun (WGS) entry which is preliminary data.</text>
</comment>
<keyword evidence="4 6" id="KW-1133">Transmembrane helix</keyword>
<dbReference type="Pfam" id="PF05978">
    <property type="entry name" value="UNC-93"/>
    <property type="match status" value="1"/>
</dbReference>
<feature type="transmembrane region" description="Helical" evidence="6">
    <location>
        <begin position="278"/>
        <end position="300"/>
    </location>
</feature>
<dbReference type="InterPro" id="IPR051951">
    <property type="entry name" value="UNC-93_regulatory"/>
</dbReference>
<feature type="transmembrane region" description="Helical" evidence="6">
    <location>
        <begin position="352"/>
        <end position="372"/>
    </location>
</feature>
<dbReference type="Proteomes" id="UP001217089">
    <property type="component" value="Unassembled WGS sequence"/>
</dbReference>
<evidence type="ECO:0000256" key="2">
    <source>
        <dbReference type="ARBA" id="ARBA00009172"/>
    </source>
</evidence>
<feature type="transmembrane region" description="Helical" evidence="6">
    <location>
        <begin position="38"/>
        <end position="59"/>
    </location>
</feature>
<dbReference type="Gene3D" id="1.20.1250.20">
    <property type="entry name" value="MFS general substrate transporter like domains"/>
    <property type="match status" value="1"/>
</dbReference>
<evidence type="ECO:0000256" key="5">
    <source>
        <dbReference type="ARBA" id="ARBA00023136"/>
    </source>
</evidence>
<evidence type="ECO:0000256" key="6">
    <source>
        <dbReference type="SAM" id="Phobius"/>
    </source>
</evidence>
<evidence type="ECO:0000313" key="8">
    <source>
        <dbReference type="Proteomes" id="UP001217089"/>
    </source>
</evidence>
<evidence type="ECO:0000256" key="1">
    <source>
        <dbReference type="ARBA" id="ARBA00004141"/>
    </source>
</evidence>
<evidence type="ECO:0000256" key="3">
    <source>
        <dbReference type="ARBA" id="ARBA00022692"/>
    </source>
</evidence>